<dbReference type="Gene3D" id="1.10.287.1060">
    <property type="entry name" value="ESAT-6-like"/>
    <property type="match status" value="1"/>
</dbReference>
<accession>A0ABN3FQ27</accession>
<keyword evidence="2" id="KW-1185">Reference proteome</keyword>
<dbReference type="SUPFAM" id="SSF140453">
    <property type="entry name" value="EsxAB dimer-like"/>
    <property type="match status" value="1"/>
</dbReference>
<dbReference type="Proteomes" id="UP001501584">
    <property type="component" value="Unassembled WGS sequence"/>
</dbReference>
<proteinExistence type="predicted"/>
<evidence type="ECO:0000313" key="1">
    <source>
        <dbReference type="EMBL" id="GAA2334679.1"/>
    </source>
</evidence>
<organism evidence="1 2">
    <name type="scientific">Glycomyces rutgersensis</name>
    <dbReference type="NCBI Taxonomy" id="58115"/>
    <lineage>
        <taxon>Bacteria</taxon>
        <taxon>Bacillati</taxon>
        <taxon>Actinomycetota</taxon>
        <taxon>Actinomycetes</taxon>
        <taxon>Glycomycetales</taxon>
        <taxon>Glycomycetaceae</taxon>
        <taxon>Glycomyces</taxon>
    </lineage>
</organism>
<dbReference type="EMBL" id="BAAASX010000004">
    <property type="protein sequence ID" value="GAA2334679.1"/>
    <property type="molecule type" value="Genomic_DNA"/>
</dbReference>
<name>A0ABN3FQ27_9ACTN</name>
<gene>
    <name evidence="1" type="ORF">GCM10010403_28370</name>
</gene>
<evidence type="ECO:0008006" key="3">
    <source>
        <dbReference type="Google" id="ProtNLM"/>
    </source>
</evidence>
<dbReference type="InterPro" id="IPR036689">
    <property type="entry name" value="ESAT-6-like_sf"/>
</dbReference>
<reference evidence="1 2" key="1">
    <citation type="journal article" date="2019" name="Int. J. Syst. Evol. Microbiol.">
        <title>The Global Catalogue of Microorganisms (GCM) 10K type strain sequencing project: providing services to taxonomists for standard genome sequencing and annotation.</title>
        <authorList>
            <consortium name="The Broad Institute Genomics Platform"/>
            <consortium name="The Broad Institute Genome Sequencing Center for Infectious Disease"/>
            <person name="Wu L."/>
            <person name="Ma J."/>
        </authorList>
    </citation>
    <scope>NUCLEOTIDE SEQUENCE [LARGE SCALE GENOMIC DNA]</scope>
    <source>
        <strain evidence="1 2">JCM 6238</strain>
    </source>
</reference>
<protein>
    <recommendedName>
        <fullName evidence="3">Excreted virulence factor EspC, type VII ESX diderm</fullName>
    </recommendedName>
</protein>
<sequence length="110" mass="12050">MPDMVVELDLDSIREGADALDAATEMVQGLFDEFKSAVEGLADSFGGDMIGSLLDLAHQVVMEALMECIETNIEDLLDYSVNLREMADNHENADSEAARIFRELLAELGL</sequence>
<evidence type="ECO:0000313" key="2">
    <source>
        <dbReference type="Proteomes" id="UP001501584"/>
    </source>
</evidence>
<comment type="caution">
    <text evidence="1">The sequence shown here is derived from an EMBL/GenBank/DDBJ whole genome shotgun (WGS) entry which is preliminary data.</text>
</comment>